<protein>
    <recommendedName>
        <fullName evidence="1">Glycoside-hydrolase family GH114 TIM-barrel domain-containing protein</fullName>
    </recommendedName>
</protein>
<dbReference type="Proteomes" id="UP000178449">
    <property type="component" value="Unassembled WGS sequence"/>
</dbReference>
<dbReference type="PANTHER" id="PTHR35882">
    <property type="entry name" value="PELA"/>
    <property type="match status" value="1"/>
</dbReference>
<dbReference type="STRING" id="1817772.A2527_02335"/>
<dbReference type="InterPro" id="IPR013785">
    <property type="entry name" value="Aldolase_TIM"/>
</dbReference>
<sequence length="288" mass="33746">MGSKMKLMFRISTLAWFVMTLWVLPVAQVLAEPHADWVVYYSDKETTEAFSSYRLLVLDSLYHPPLEPLKAQDKIILGYISLGEVEEHRSYFKEVKKEGILLMENKTWKGSYFVDLRDKRWARRIVEDLAQAILHQGFDGLFLDTLDNPGYLEDTNPNRFKGMRAAAVNLLRTLREHYPNIPIMLNRAYDLYPDGGQYVDMILGESVFADYNFETKKYGLVKTELYLQQVDILKKAKTQFPHLQIYTLDYWNPEDPKGIKRIYTEQRKNGFMPYVATIQLNQLVPEPR</sequence>
<dbReference type="PANTHER" id="PTHR35882:SF2">
    <property type="entry name" value="PELA"/>
    <property type="match status" value="1"/>
</dbReference>
<dbReference type="InterPro" id="IPR017853">
    <property type="entry name" value="GH"/>
</dbReference>
<dbReference type="EMBL" id="MFNE01000016">
    <property type="protein sequence ID" value="OGG96306.1"/>
    <property type="molecule type" value="Genomic_DNA"/>
</dbReference>
<dbReference type="Gene3D" id="3.20.20.70">
    <property type="entry name" value="Aldolase class I"/>
    <property type="match status" value="1"/>
</dbReference>
<organism evidence="2 3">
    <name type="scientific">Candidatus Lambdaproteobacteria bacterium RIFOXYD2_FULL_50_16</name>
    <dbReference type="NCBI Taxonomy" id="1817772"/>
    <lineage>
        <taxon>Bacteria</taxon>
        <taxon>Pseudomonadati</taxon>
        <taxon>Pseudomonadota</taxon>
        <taxon>Candidatus Lambdaproteobacteria</taxon>
    </lineage>
</organism>
<comment type="caution">
    <text evidence="2">The sequence shown here is derived from an EMBL/GenBank/DDBJ whole genome shotgun (WGS) entry which is preliminary data.</text>
</comment>
<evidence type="ECO:0000313" key="2">
    <source>
        <dbReference type="EMBL" id="OGG96306.1"/>
    </source>
</evidence>
<dbReference type="InterPro" id="IPR016062">
    <property type="entry name" value="TM1410-rel"/>
</dbReference>
<dbReference type="PRINTS" id="PR01545">
    <property type="entry name" value="THEMAYE10DUF"/>
</dbReference>
<feature type="domain" description="Glycoside-hydrolase family GH114 TIM-barrel" evidence="1">
    <location>
        <begin position="58"/>
        <end position="281"/>
    </location>
</feature>
<dbReference type="InterPro" id="IPR004352">
    <property type="entry name" value="GH114_TIM-barrel"/>
</dbReference>
<dbReference type="Pfam" id="PF03537">
    <property type="entry name" value="Glyco_hydro_114"/>
    <property type="match status" value="1"/>
</dbReference>
<evidence type="ECO:0000259" key="1">
    <source>
        <dbReference type="Pfam" id="PF03537"/>
    </source>
</evidence>
<dbReference type="AlphaFoldDB" id="A0A1F6GDX6"/>
<gene>
    <name evidence="2" type="ORF">A2527_02335</name>
</gene>
<dbReference type="SUPFAM" id="SSF51445">
    <property type="entry name" value="(Trans)glycosidases"/>
    <property type="match status" value="1"/>
</dbReference>
<proteinExistence type="predicted"/>
<name>A0A1F6GDX6_9PROT</name>
<evidence type="ECO:0000313" key="3">
    <source>
        <dbReference type="Proteomes" id="UP000178449"/>
    </source>
</evidence>
<accession>A0A1F6GDX6</accession>
<reference evidence="2 3" key="1">
    <citation type="journal article" date="2016" name="Nat. Commun.">
        <title>Thousands of microbial genomes shed light on interconnected biogeochemical processes in an aquifer system.</title>
        <authorList>
            <person name="Anantharaman K."/>
            <person name="Brown C.T."/>
            <person name="Hug L.A."/>
            <person name="Sharon I."/>
            <person name="Castelle C.J."/>
            <person name="Probst A.J."/>
            <person name="Thomas B.C."/>
            <person name="Singh A."/>
            <person name="Wilkins M.J."/>
            <person name="Karaoz U."/>
            <person name="Brodie E.L."/>
            <person name="Williams K.H."/>
            <person name="Hubbard S.S."/>
            <person name="Banfield J.F."/>
        </authorList>
    </citation>
    <scope>NUCLEOTIDE SEQUENCE [LARGE SCALE GENOMIC DNA]</scope>
</reference>